<feature type="domain" description="DUF4216" evidence="1">
    <location>
        <begin position="203"/>
        <end position="275"/>
    </location>
</feature>
<dbReference type="PANTHER" id="PTHR48258:SF3">
    <property type="entry name" value="FK506-BINDING PROTEIN 4-LIKE ISOFORM X1"/>
    <property type="match status" value="1"/>
</dbReference>
<dbReference type="EMBL" id="CM004402">
    <property type="protein sequence ID" value="OAY26580.1"/>
    <property type="molecule type" value="Genomic_DNA"/>
</dbReference>
<protein>
    <recommendedName>
        <fullName evidence="4">DUF4218 domain-containing protein</fullName>
    </recommendedName>
</protein>
<dbReference type="InterPro" id="IPR025312">
    <property type="entry name" value="DUF4216"/>
</dbReference>
<dbReference type="InterPro" id="IPR025452">
    <property type="entry name" value="DUF4218"/>
</dbReference>
<gene>
    <name evidence="3" type="ORF">MANES_16G058500</name>
</gene>
<evidence type="ECO:0000259" key="1">
    <source>
        <dbReference type="Pfam" id="PF13952"/>
    </source>
</evidence>
<proteinExistence type="predicted"/>
<evidence type="ECO:0000259" key="2">
    <source>
        <dbReference type="Pfam" id="PF13960"/>
    </source>
</evidence>
<evidence type="ECO:0008006" key="4">
    <source>
        <dbReference type="Google" id="ProtNLM"/>
    </source>
</evidence>
<feature type="domain" description="DUF4218" evidence="2">
    <location>
        <begin position="1"/>
        <end position="55"/>
    </location>
</feature>
<accession>A0A2C9UAY5</accession>
<evidence type="ECO:0000313" key="3">
    <source>
        <dbReference type="EMBL" id="OAY26580.1"/>
    </source>
</evidence>
<name>A0A2C9UAY5_MANES</name>
<dbReference type="PANTHER" id="PTHR48258">
    <property type="entry name" value="DUF4218 DOMAIN-CONTAINING PROTEIN-RELATED"/>
    <property type="match status" value="1"/>
</dbReference>
<dbReference type="Pfam" id="PF13952">
    <property type="entry name" value="DUF4216"/>
    <property type="match status" value="1"/>
</dbReference>
<sequence length="364" mass="42153">MYPIERFLRVLKCYVCNKSQPEGSITEGYIVEESLMFCSRYLHNVDSKFSRCKRNSEGNQDEPYNGLSVFAPSGYPLSKDKATYLSDKERKQAHLFVLKNCEEVQPFLHEYEQGRHDMEFNDWFYHKIVGLQNEQNDNIKQLLSLARGPLNGVQQFSGYIINGFRFHTKQLEEKRVKQNSGVVVKGNFGDKRLGYFGVLTNILELQYLEGKRVILFKCDWWDVFNIRKGVKIDKHGFITVNTARKLTTDKPFVLSSQAEQVFYVKDGVQSNWLVVLKGHSDHFSNMSFNDESNGELFGIEEVFQQNASEICDDYSVIIGDDENLTNWQRNDIEAINTNVLVANDIVEDLGSESETSMMKTYYYK</sequence>
<organism evidence="3">
    <name type="scientific">Manihot esculenta</name>
    <name type="common">Cassava</name>
    <name type="synonym">Jatropha manihot</name>
    <dbReference type="NCBI Taxonomy" id="3983"/>
    <lineage>
        <taxon>Eukaryota</taxon>
        <taxon>Viridiplantae</taxon>
        <taxon>Streptophyta</taxon>
        <taxon>Embryophyta</taxon>
        <taxon>Tracheophyta</taxon>
        <taxon>Spermatophyta</taxon>
        <taxon>Magnoliopsida</taxon>
        <taxon>eudicotyledons</taxon>
        <taxon>Gunneridae</taxon>
        <taxon>Pentapetalae</taxon>
        <taxon>rosids</taxon>
        <taxon>fabids</taxon>
        <taxon>Malpighiales</taxon>
        <taxon>Euphorbiaceae</taxon>
        <taxon>Crotonoideae</taxon>
        <taxon>Manihoteae</taxon>
        <taxon>Manihot</taxon>
    </lineage>
</organism>
<dbReference type="AlphaFoldDB" id="A0A2C9UAY5"/>
<dbReference type="Pfam" id="PF13960">
    <property type="entry name" value="DUF4218"/>
    <property type="match status" value="1"/>
</dbReference>
<reference evidence="3" key="1">
    <citation type="submission" date="2016-02" db="EMBL/GenBank/DDBJ databases">
        <title>WGS assembly of Manihot esculenta.</title>
        <authorList>
            <person name="Bredeson J.V."/>
            <person name="Prochnik S.E."/>
            <person name="Lyons J.B."/>
            <person name="Schmutz J."/>
            <person name="Grimwood J."/>
            <person name="Vrebalov J."/>
            <person name="Bart R.S."/>
            <person name="Amuge T."/>
            <person name="Ferguson M.E."/>
            <person name="Green R."/>
            <person name="Putnam N."/>
            <person name="Stites J."/>
            <person name="Rounsley S."/>
            <person name="Rokhsar D.S."/>
        </authorList>
    </citation>
    <scope>NUCLEOTIDE SEQUENCE [LARGE SCALE GENOMIC DNA]</scope>
    <source>
        <tissue evidence="3">Leaf</tissue>
    </source>
</reference>